<dbReference type="eggNOG" id="KOG1339">
    <property type="taxonomic scope" value="Eukaryota"/>
</dbReference>
<dbReference type="SUPFAM" id="SSF50630">
    <property type="entry name" value="Acid proteases"/>
    <property type="match status" value="1"/>
</dbReference>
<dbReference type="GO" id="GO:0004190">
    <property type="term" value="F:aspartic-type endopeptidase activity"/>
    <property type="evidence" value="ECO:0007669"/>
    <property type="project" value="UniProtKB-KW"/>
</dbReference>
<proteinExistence type="inferred from homology"/>
<dbReference type="PROSITE" id="PS00141">
    <property type="entry name" value="ASP_PROTEASE"/>
    <property type="match status" value="2"/>
</dbReference>
<evidence type="ECO:0000256" key="1">
    <source>
        <dbReference type="ARBA" id="ARBA00007447"/>
    </source>
</evidence>
<dbReference type="Pfam" id="PF14543">
    <property type="entry name" value="TAXi_N"/>
    <property type="match status" value="1"/>
</dbReference>
<organism evidence="9 10">
    <name type="scientific">Theobroma cacao</name>
    <name type="common">Cacao</name>
    <name type="synonym">Cocoa</name>
    <dbReference type="NCBI Taxonomy" id="3641"/>
    <lineage>
        <taxon>Eukaryota</taxon>
        <taxon>Viridiplantae</taxon>
        <taxon>Streptophyta</taxon>
        <taxon>Embryophyta</taxon>
        <taxon>Tracheophyta</taxon>
        <taxon>Spermatophyta</taxon>
        <taxon>Magnoliopsida</taxon>
        <taxon>eudicotyledons</taxon>
        <taxon>Gunneridae</taxon>
        <taxon>Pentapetalae</taxon>
        <taxon>rosids</taxon>
        <taxon>malvids</taxon>
        <taxon>Malvales</taxon>
        <taxon>Malvaceae</taxon>
        <taxon>Byttnerioideae</taxon>
        <taxon>Theobroma</taxon>
    </lineage>
</organism>
<evidence type="ECO:0000256" key="6">
    <source>
        <dbReference type="SAM" id="Phobius"/>
    </source>
</evidence>
<dbReference type="InterPro" id="IPR032861">
    <property type="entry name" value="TAXi_N"/>
</dbReference>
<accession>A0A061FG82</accession>
<evidence type="ECO:0000313" key="9">
    <source>
        <dbReference type="EMBL" id="EOY16345.1"/>
    </source>
</evidence>
<dbReference type="FunFam" id="2.40.70.10:FF:000015">
    <property type="entry name" value="Aspartyl protease family protein"/>
    <property type="match status" value="1"/>
</dbReference>
<evidence type="ECO:0000256" key="7">
    <source>
        <dbReference type="SAM" id="SignalP"/>
    </source>
</evidence>
<sequence>MADQEMKGKRASLMIMVFVFQVLSAHLHGCFAATGQGQRLWKRSTVHPTVVNGFGSSVFLPVSGNVYPLGYYSVELKIGNPPKPFQLDIDTGSDLTWVQCDAPCTGCTQPRDRLYKPVRNNFLPCKDPICAALNSPKSNPCKNPNEKCGFQVEYADRGSVLGVMVSDNFPLGLVNGSLSNPLLAFGCGYRLQNRGPHPPPTTAGVLGLGKSKASISSQLSGMGITKNVVGHCFSGRGGGFLFLGADFVPKSGMTWTPMLQNSFDKHYSSGPAELLFGGKPTGVKGLNVIFDSGATYTYLSSKVYQTVLNLIRKDLTGKQLRDVKDNALPICWKGAKPFKSVRDVRNYFNTLVLSFAGANNNKLVLPPEAYLIVTERGNVCLGILSGTEAGLGITNVIGGKSVFIAYSLTSHFASKFLICLPSLAIQLFLVGMLYRHFIAR</sequence>
<dbReference type="InterPro" id="IPR001969">
    <property type="entry name" value="Aspartic_peptidase_AS"/>
</dbReference>
<evidence type="ECO:0000259" key="8">
    <source>
        <dbReference type="PROSITE" id="PS51767"/>
    </source>
</evidence>
<dbReference type="InterPro" id="IPR033121">
    <property type="entry name" value="PEPTIDASE_A1"/>
</dbReference>
<keyword evidence="7" id="KW-0732">Signal</keyword>
<evidence type="ECO:0000256" key="3">
    <source>
        <dbReference type="ARBA" id="ARBA00022750"/>
    </source>
</evidence>
<feature type="chain" id="PRO_5001602560" evidence="7">
    <location>
        <begin position="33"/>
        <end position="440"/>
    </location>
</feature>
<protein>
    <submittedName>
        <fullName evidence="9">Eukaryotic aspartyl protease family protein isoform 2</fullName>
    </submittedName>
</protein>
<feature type="signal peptide" evidence="7">
    <location>
        <begin position="1"/>
        <end position="32"/>
    </location>
</feature>
<dbReference type="Pfam" id="PF14541">
    <property type="entry name" value="TAXi_C"/>
    <property type="match status" value="1"/>
</dbReference>
<keyword evidence="3" id="KW-0064">Aspartyl protease</keyword>
<keyword evidence="4" id="KW-0378">Hydrolase</keyword>
<keyword evidence="2 9" id="KW-0645">Protease</keyword>
<evidence type="ECO:0000313" key="10">
    <source>
        <dbReference type="Proteomes" id="UP000026915"/>
    </source>
</evidence>
<dbReference type="Proteomes" id="UP000026915">
    <property type="component" value="Chromosome 8"/>
</dbReference>
<evidence type="ECO:0000256" key="5">
    <source>
        <dbReference type="PIRSR" id="PIRSR601461-1"/>
    </source>
</evidence>
<feature type="transmembrane region" description="Helical" evidence="6">
    <location>
        <begin position="412"/>
        <end position="434"/>
    </location>
</feature>
<dbReference type="EMBL" id="CM001886">
    <property type="protein sequence ID" value="EOY16345.1"/>
    <property type="molecule type" value="Genomic_DNA"/>
</dbReference>
<dbReference type="InterPro" id="IPR021109">
    <property type="entry name" value="Peptidase_aspartic_dom_sf"/>
</dbReference>
<dbReference type="InParanoid" id="A0A061FG82"/>
<dbReference type="OMA" id="YLIVTER"/>
<comment type="similarity">
    <text evidence="1">Belongs to the peptidase A1 family.</text>
</comment>
<keyword evidence="10" id="KW-1185">Reference proteome</keyword>
<feature type="active site" evidence="5">
    <location>
        <position position="90"/>
    </location>
</feature>
<evidence type="ECO:0000256" key="2">
    <source>
        <dbReference type="ARBA" id="ARBA00022670"/>
    </source>
</evidence>
<dbReference type="AlphaFoldDB" id="A0A061FG82"/>
<dbReference type="PROSITE" id="PS51767">
    <property type="entry name" value="PEPTIDASE_A1"/>
    <property type="match status" value="1"/>
</dbReference>
<dbReference type="Gene3D" id="2.40.70.10">
    <property type="entry name" value="Acid Proteases"/>
    <property type="match status" value="2"/>
</dbReference>
<keyword evidence="6" id="KW-0812">Transmembrane</keyword>
<dbReference type="PANTHER" id="PTHR13683">
    <property type="entry name" value="ASPARTYL PROTEASES"/>
    <property type="match status" value="1"/>
</dbReference>
<name>A0A061FG82_THECC</name>
<dbReference type="GO" id="GO:0006508">
    <property type="term" value="P:proteolysis"/>
    <property type="evidence" value="ECO:0007669"/>
    <property type="project" value="UniProtKB-KW"/>
</dbReference>
<feature type="domain" description="Peptidase A1" evidence="8">
    <location>
        <begin position="72"/>
        <end position="421"/>
    </location>
</feature>
<dbReference type="Gramene" id="EOY16345">
    <property type="protein sequence ID" value="EOY16345"/>
    <property type="gene ID" value="TCM_035153"/>
</dbReference>
<dbReference type="InterPro" id="IPR032799">
    <property type="entry name" value="TAXi_C"/>
</dbReference>
<feature type="active site" evidence="5">
    <location>
        <position position="291"/>
    </location>
</feature>
<keyword evidence="6" id="KW-1133">Transmembrane helix</keyword>
<reference evidence="9 10" key="1">
    <citation type="journal article" date="2013" name="Genome Biol.">
        <title>The genome sequence of the most widely cultivated cacao type and its use to identify candidate genes regulating pod color.</title>
        <authorList>
            <person name="Motamayor J.C."/>
            <person name="Mockaitis K."/>
            <person name="Schmutz J."/>
            <person name="Haiminen N."/>
            <person name="Iii D.L."/>
            <person name="Cornejo O."/>
            <person name="Findley S.D."/>
            <person name="Zheng P."/>
            <person name="Utro F."/>
            <person name="Royaert S."/>
            <person name="Saski C."/>
            <person name="Jenkins J."/>
            <person name="Podicheti R."/>
            <person name="Zhao M."/>
            <person name="Scheffler B.E."/>
            <person name="Stack J.C."/>
            <person name="Feltus F.A."/>
            <person name="Mustiga G.M."/>
            <person name="Amores F."/>
            <person name="Phillips W."/>
            <person name="Marelli J.P."/>
            <person name="May G.D."/>
            <person name="Shapiro H."/>
            <person name="Ma J."/>
            <person name="Bustamante C.D."/>
            <person name="Schnell R.J."/>
            <person name="Main D."/>
            <person name="Gilbert D."/>
            <person name="Parida L."/>
            <person name="Kuhn D.N."/>
        </authorList>
    </citation>
    <scope>NUCLEOTIDE SEQUENCE [LARGE SCALE GENOMIC DNA]</scope>
    <source>
        <strain evidence="10">cv. Matina 1-6</strain>
    </source>
</reference>
<dbReference type="InterPro" id="IPR001461">
    <property type="entry name" value="Aspartic_peptidase_A1"/>
</dbReference>
<evidence type="ECO:0000256" key="4">
    <source>
        <dbReference type="ARBA" id="ARBA00022801"/>
    </source>
</evidence>
<keyword evidence="6" id="KW-0472">Membrane</keyword>
<dbReference type="PANTHER" id="PTHR13683:SF872">
    <property type="entry name" value="ASPARTIC PROTEINASE ASP1-LIKE ISOFORM X1"/>
    <property type="match status" value="1"/>
</dbReference>
<gene>
    <name evidence="9" type="ORF">TCM_035153</name>
</gene>